<accession>A0A0U4NVE1</accession>
<evidence type="ECO:0000256" key="1">
    <source>
        <dbReference type="SAM" id="Phobius"/>
    </source>
</evidence>
<feature type="transmembrane region" description="Helical" evidence="1">
    <location>
        <begin position="53"/>
        <end position="73"/>
    </location>
</feature>
<dbReference type="AlphaFoldDB" id="A0A0U4NVE1"/>
<organism evidence="2 3">
    <name type="scientific">Microcella alkaliphila</name>
    <dbReference type="NCBI Taxonomy" id="279828"/>
    <lineage>
        <taxon>Bacteria</taxon>
        <taxon>Bacillati</taxon>
        <taxon>Actinomycetota</taxon>
        <taxon>Actinomycetes</taxon>
        <taxon>Micrococcales</taxon>
        <taxon>Microbacteriaceae</taxon>
        <taxon>Microcella</taxon>
    </lineage>
</organism>
<dbReference type="RefSeq" id="WP_150129216.1">
    <property type="nucleotide sequence ID" value="NZ_AP017315.1"/>
</dbReference>
<keyword evidence="1" id="KW-0812">Transmembrane</keyword>
<keyword evidence="1" id="KW-0472">Membrane</keyword>
<dbReference type="EMBL" id="AP017315">
    <property type="protein sequence ID" value="BAU32291.1"/>
    <property type="molecule type" value="Genomic_DNA"/>
</dbReference>
<evidence type="ECO:0000313" key="2">
    <source>
        <dbReference type="EMBL" id="BAU32291.1"/>
    </source>
</evidence>
<dbReference type="OrthoDB" id="9969767at2"/>
<gene>
    <name evidence="2" type="ORF">MalAC0309_1438</name>
</gene>
<feature type="transmembrane region" description="Helical" evidence="1">
    <location>
        <begin position="12"/>
        <end position="33"/>
    </location>
</feature>
<protein>
    <submittedName>
        <fullName evidence="2">Uncharacterized protein</fullName>
    </submittedName>
</protein>
<keyword evidence="1" id="KW-1133">Transmembrane helix</keyword>
<dbReference type="Proteomes" id="UP000218965">
    <property type="component" value="Chromosome"/>
</dbReference>
<proteinExistence type="predicted"/>
<reference evidence="3" key="1">
    <citation type="submission" date="2015-12" db="EMBL/GenBank/DDBJ databases">
        <authorList>
            <person name="Shamseldin A."/>
            <person name="Moawad H."/>
            <person name="Abd El-Rahim W.M."/>
            <person name="Sadowsky M.J."/>
        </authorList>
    </citation>
    <scope>NUCLEOTIDE SEQUENCE [LARGE SCALE GENOMIC DNA]</scope>
    <source>
        <strain evidence="3">JAM AC0309</strain>
    </source>
</reference>
<name>A0A0U4NVE1_9MICO</name>
<evidence type="ECO:0000313" key="3">
    <source>
        <dbReference type="Proteomes" id="UP000218965"/>
    </source>
</evidence>
<reference evidence="2 3" key="2">
    <citation type="submission" date="2016-01" db="EMBL/GenBank/DDBJ databases">
        <title>Microcella alkaliphila JAM AC0309 whole genome shotgun sequence.</title>
        <authorList>
            <person name="Kurata A."/>
            <person name="Hirose Y."/>
            <person name="Kishimoto N."/>
            <person name="Kobayashi T."/>
        </authorList>
    </citation>
    <scope>NUCLEOTIDE SEQUENCE [LARGE SCALE GENOMIC DNA]</scope>
    <source>
        <strain evidence="2 3">JAM AC0309</strain>
    </source>
</reference>
<dbReference type="KEGG" id="malk:MalAC0309_1438"/>
<sequence>MSPIRSRRAVTLRIVSVGGGVVLVGVFVAWLVLRQNDAIRPLVAMDSALGWVAQIGAYFVLMAGVALLAHGVFGRSTDEPSG</sequence>